<dbReference type="NCBIfam" id="NF005470">
    <property type="entry name" value="PRK07064.1"/>
    <property type="match status" value="1"/>
</dbReference>
<dbReference type="Proteomes" id="UP001265550">
    <property type="component" value="Unassembled WGS sequence"/>
</dbReference>
<proteinExistence type="inferred from homology"/>
<dbReference type="InterPro" id="IPR029035">
    <property type="entry name" value="DHS-like_NAD/FAD-binding_dom"/>
</dbReference>
<dbReference type="InterPro" id="IPR012000">
    <property type="entry name" value="Thiamin_PyroP_enz_cen_dom"/>
</dbReference>
<keyword evidence="2 3" id="KW-0786">Thiamine pyrophosphate</keyword>
<comment type="caution">
    <text evidence="7">The sequence shown here is derived from an EMBL/GenBank/DDBJ whole genome shotgun (WGS) entry which is preliminary data.</text>
</comment>
<evidence type="ECO:0000259" key="4">
    <source>
        <dbReference type="Pfam" id="PF00205"/>
    </source>
</evidence>
<evidence type="ECO:0000256" key="3">
    <source>
        <dbReference type="RuleBase" id="RU362132"/>
    </source>
</evidence>
<evidence type="ECO:0000313" key="8">
    <source>
        <dbReference type="Proteomes" id="UP001265550"/>
    </source>
</evidence>
<dbReference type="InterPro" id="IPR012001">
    <property type="entry name" value="Thiamin_PyroP_enz_TPP-bd_dom"/>
</dbReference>
<dbReference type="Gene3D" id="3.40.50.970">
    <property type="match status" value="2"/>
</dbReference>
<keyword evidence="8" id="KW-1185">Reference proteome</keyword>
<organism evidence="7 8">
    <name type="scientific">Hydrogenophaga laconesensis</name>
    <dbReference type="NCBI Taxonomy" id="1805971"/>
    <lineage>
        <taxon>Bacteria</taxon>
        <taxon>Pseudomonadati</taxon>
        <taxon>Pseudomonadota</taxon>
        <taxon>Betaproteobacteria</taxon>
        <taxon>Burkholderiales</taxon>
        <taxon>Comamonadaceae</taxon>
        <taxon>Hydrogenophaga</taxon>
    </lineage>
</organism>
<dbReference type="PANTHER" id="PTHR18968">
    <property type="entry name" value="THIAMINE PYROPHOSPHATE ENZYMES"/>
    <property type="match status" value="1"/>
</dbReference>
<feature type="domain" description="Thiamine pyrophosphate enzyme TPP-binding" evidence="5">
    <location>
        <begin position="388"/>
        <end position="535"/>
    </location>
</feature>
<evidence type="ECO:0000259" key="5">
    <source>
        <dbReference type="Pfam" id="PF02775"/>
    </source>
</evidence>
<dbReference type="PANTHER" id="PTHR18968:SF13">
    <property type="entry name" value="ACETOLACTATE SYNTHASE CATALYTIC SUBUNIT, MITOCHONDRIAL"/>
    <property type="match status" value="1"/>
</dbReference>
<dbReference type="SUPFAM" id="SSF52518">
    <property type="entry name" value="Thiamin diphosphate-binding fold (THDP-binding)"/>
    <property type="match status" value="2"/>
</dbReference>
<dbReference type="SUPFAM" id="SSF52467">
    <property type="entry name" value="DHS-like NAD/FAD-binding domain"/>
    <property type="match status" value="1"/>
</dbReference>
<dbReference type="RefSeq" id="WP_204733268.1">
    <property type="nucleotide sequence ID" value="NZ_JAVDWE010000004.1"/>
</dbReference>
<dbReference type="Pfam" id="PF02775">
    <property type="entry name" value="TPP_enzyme_C"/>
    <property type="match status" value="1"/>
</dbReference>
<dbReference type="Pfam" id="PF02776">
    <property type="entry name" value="TPP_enzyme_N"/>
    <property type="match status" value="1"/>
</dbReference>
<feature type="domain" description="Thiamine pyrophosphate enzyme N-terminal TPP-binding" evidence="6">
    <location>
        <begin position="9"/>
        <end position="120"/>
    </location>
</feature>
<reference evidence="7 8" key="1">
    <citation type="submission" date="2023-07" db="EMBL/GenBank/DDBJ databases">
        <title>Sorghum-associated microbial communities from plants grown in Nebraska, USA.</title>
        <authorList>
            <person name="Schachtman D."/>
        </authorList>
    </citation>
    <scope>NUCLEOTIDE SEQUENCE [LARGE SCALE GENOMIC DNA]</scope>
    <source>
        <strain evidence="7 8">BE240</strain>
    </source>
</reference>
<protein>
    <submittedName>
        <fullName evidence="7">Acetolactate synthase-1/2/3 large subunit</fullName>
        <ecNumber evidence="7">2.2.1.6</ecNumber>
    </submittedName>
</protein>
<feature type="domain" description="Thiamine pyrophosphate enzyme central" evidence="4">
    <location>
        <begin position="198"/>
        <end position="327"/>
    </location>
</feature>
<accession>A0ABU1V970</accession>
<comment type="similarity">
    <text evidence="1 3">Belongs to the TPP enzyme family.</text>
</comment>
<dbReference type="CDD" id="cd07035">
    <property type="entry name" value="TPP_PYR_POX_like"/>
    <property type="match status" value="1"/>
</dbReference>
<dbReference type="CDD" id="cd00568">
    <property type="entry name" value="TPP_enzymes"/>
    <property type="match status" value="1"/>
</dbReference>
<dbReference type="Gene3D" id="3.40.50.1220">
    <property type="entry name" value="TPP-binding domain"/>
    <property type="match status" value="1"/>
</dbReference>
<dbReference type="EMBL" id="JAVDWE010000004">
    <property type="protein sequence ID" value="MDR7094009.1"/>
    <property type="molecule type" value="Genomic_DNA"/>
</dbReference>
<evidence type="ECO:0000256" key="1">
    <source>
        <dbReference type="ARBA" id="ARBA00007812"/>
    </source>
</evidence>
<dbReference type="GO" id="GO:0003984">
    <property type="term" value="F:acetolactate synthase activity"/>
    <property type="evidence" value="ECO:0007669"/>
    <property type="project" value="UniProtKB-EC"/>
</dbReference>
<keyword evidence="7" id="KW-0808">Transferase</keyword>
<evidence type="ECO:0000313" key="7">
    <source>
        <dbReference type="EMBL" id="MDR7094009.1"/>
    </source>
</evidence>
<evidence type="ECO:0000256" key="2">
    <source>
        <dbReference type="ARBA" id="ARBA00023052"/>
    </source>
</evidence>
<dbReference type="InterPro" id="IPR029061">
    <property type="entry name" value="THDP-binding"/>
</dbReference>
<dbReference type="Pfam" id="PF00205">
    <property type="entry name" value="TPP_enzyme_M"/>
    <property type="match status" value="1"/>
</dbReference>
<dbReference type="InterPro" id="IPR045229">
    <property type="entry name" value="TPP_enz"/>
</dbReference>
<gene>
    <name evidence="7" type="ORF">J2X09_001747</name>
</gene>
<evidence type="ECO:0000259" key="6">
    <source>
        <dbReference type="Pfam" id="PF02776"/>
    </source>
</evidence>
<dbReference type="EC" id="2.2.1.6" evidence="7"/>
<dbReference type="InterPro" id="IPR011766">
    <property type="entry name" value="TPP_enzyme_TPP-bd"/>
</dbReference>
<sequence>MSPSTQRITVGELAARFLEQCGVRAAFGVISIHNMPILDAFHTRQKIRFVSARGEAGACNMADAYARVSGTLGVCVTSTGTGCGNAAGAMVEAITAGTPLLHLTGQIESPFLDRDLGYIHEHPAQLAMLKSVGKDAFRIRNPETALATLREAVRLAQTPPCGPVSIEIPIDVQKMKLDLPADLSPLAVPPVQPNLAAVDQLAERLLSAKRPLLWLGGGARGASAAAQRLVKMGWAVVSSVQGRGIVPEDHPASLGSYNLQKPAEEFYETVDALLAVGTRLRSNETLNYKLKLPATRYRIDANALAHNRGYTSELFVHGDAEITLNALADRLEGRMQIDPKLAADVKRARAEAASLVDGTLGQYVKLKNTLAEVVGKNLWWVRDITLSNSMWGNRAPVLDHPRAGVHALGGGIGQGLAMGVGVAVADAEHQLGRRTVSLCGDGGFMLNVGELACAAQEKANVVFLVMNDQRYGVIKNIQDDIYGSRHAYVELHTPDFAQLCASLQVPHFKLADPATTRDTLQKALAHGNGPVVVEVDMNAWGPFAVKFAGPPKKKEEA</sequence>
<name>A0ABU1V970_9BURK</name>